<dbReference type="Proteomes" id="UP000663499">
    <property type="component" value="Chromosome"/>
</dbReference>
<dbReference type="EMBL" id="CP071444">
    <property type="protein sequence ID" value="QSX09597.1"/>
    <property type="molecule type" value="Genomic_DNA"/>
</dbReference>
<reference evidence="1" key="1">
    <citation type="submission" date="2021-03" db="EMBL/GenBank/DDBJ databases">
        <title>Alkalibacter marinus sp. nov., isolated from tidal flat sediment.</title>
        <authorList>
            <person name="Namirimu T."/>
            <person name="Yang J.-A."/>
            <person name="Yang S.-H."/>
            <person name="Kim Y.-J."/>
            <person name="Kwon K.K."/>
        </authorList>
    </citation>
    <scope>NUCLEOTIDE SEQUENCE</scope>
    <source>
        <strain evidence="1">ES005</strain>
    </source>
</reference>
<dbReference type="GO" id="GO:0005975">
    <property type="term" value="P:carbohydrate metabolic process"/>
    <property type="evidence" value="ECO:0007669"/>
    <property type="project" value="InterPro"/>
</dbReference>
<name>A0A974XGS6_9FIRM</name>
<dbReference type="SUPFAM" id="SSF88713">
    <property type="entry name" value="Glycoside hydrolase/deacetylase"/>
    <property type="match status" value="1"/>
</dbReference>
<evidence type="ECO:0000313" key="2">
    <source>
        <dbReference type="Proteomes" id="UP000663499"/>
    </source>
</evidence>
<proteinExistence type="predicted"/>
<evidence type="ECO:0008006" key="3">
    <source>
        <dbReference type="Google" id="ProtNLM"/>
    </source>
</evidence>
<dbReference type="RefSeq" id="WP_207300928.1">
    <property type="nucleotide sequence ID" value="NZ_CP071444.1"/>
</dbReference>
<dbReference type="AlphaFoldDB" id="A0A974XGS6"/>
<sequence length="311" mass="36706">MDWPSGKDFAFTIIDDTDAGTLENTKPVYDLLCKKDFRTTKTVWAYPGRDGFEGASLNEKSYASFIVELHRKGFEIASHGPGSGDFTREEILRSFQIIENLVGEQPRIFINHAFNKENLYWGTKRFNSPVAEIFWLMKRIQREKLVPSLGNDPESLYFWGDYAKEHVDYIRNHVFTGLDTMRQDPFFPYRERNKDLCSNYWFSSSDGYDRESFNRLLHPDKVDQLVRAHGCAIVYTHFGYGFVTENGLDPVFRERIEYLSSLNGWFVPACRILDYMKGQKKGDHYLNWQNKLELDMKWLSQRVFRKVFWRV</sequence>
<protein>
    <recommendedName>
        <fullName evidence="3">Polysaccharide deacetylase</fullName>
    </recommendedName>
</protein>
<organism evidence="1 2">
    <name type="scientific">Alkalibacter rhizosphaerae</name>
    <dbReference type="NCBI Taxonomy" id="2815577"/>
    <lineage>
        <taxon>Bacteria</taxon>
        <taxon>Bacillati</taxon>
        <taxon>Bacillota</taxon>
        <taxon>Clostridia</taxon>
        <taxon>Eubacteriales</taxon>
        <taxon>Eubacteriaceae</taxon>
        <taxon>Alkalibacter</taxon>
    </lineage>
</organism>
<keyword evidence="2" id="KW-1185">Reference proteome</keyword>
<evidence type="ECO:0000313" key="1">
    <source>
        <dbReference type="EMBL" id="QSX09597.1"/>
    </source>
</evidence>
<dbReference type="Gene3D" id="3.20.20.370">
    <property type="entry name" value="Glycoside hydrolase/deacetylase"/>
    <property type="match status" value="1"/>
</dbReference>
<gene>
    <name evidence="1" type="ORF">J0B03_05940</name>
</gene>
<accession>A0A974XGS6</accession>
<dbReference type="InterPro" id="IPR011330">
    <property type="entry name" value="Glyco_hydro/deAcase_b/a-brl"/>
</dbReference>
<dbReference type="KEGG" id="alka:J0B03_05940"/>